<feature type="chain" id="PRO_5002665439" evidence="4">
    <location>
        <begin position="20"/>
        <end position="923"/>
    </location>
</feature>
<dbReference type="Pfam" id="PF14559">
    <property type="entry name" value="TPR_19"/>
    <property type="match status" value="2"/>
</dbReference>
<dbReference type="InterPro" id="IPR011990">
    <property type="entry name" value="TPR-like_helical_dom_sf"/>
</dbReference>
<feature type="repeat" description="TPR" evidence="3">
    <location>
        <begin position="471"/>
        <end position="504"/>
    </location>
</feature>
<feature type="signal peptide" evidence="4">
    <location>
        <begin position="1"/>
        <end position="19"/>
    </location>
</feature>
<evidence type="ECO:0000256" key="1">
    <source>
        <dbReference type="ARBA" id="ARBA00022737"/>
    </source>
</evidence>
<feature type="repeat" description="TPR" evidence="3">
    <location>
        <begin position="199"/>
        <end position="232"/>
    </location>
</feature>
<keyword evidence="1" id="KW-0677">Repeat</keyword>
<dbReference type="EMBL" id="AAOA02000003">
    <property type="protein sequence ID" value="EAQ98899.1"/>
    <property type="molecule type" value="Genomic_DNA"/>
</dbReference>
<organism evidence="5 6">
    <name type="scientific">Congregibacter litoralis KT71</name>
    <dbReference type="NCBI Taxonomy" id="314285"/>
    <lineage>
        <taxon>Bacteria</taxon>
        <taxon>Pseudomonadati</taxon>
        <taxon>Pseudomonadota</taxon>
        <taxon>Gammaproteobacteria</taxon>
        <taxon>Cellvibrionales</taxon>
        <taxon>Halieaceae</taxon>
        <taxon>Congregibacter</taxon>
    </lineage>
</organism>
<evidence type="ECO:0000313" key="6">
    <source>
        <dbReference type="Proteomes" id="UP000019205"/>
    </source>
</evidence>
<dbReference type="NCBIfam" id="TIGR02917">
    <property type="entry name" value="PEP_TPR_lipo"/>
    <property type="match status" value="1"/>
</dbReference>
<keyword evidence="6" id="KW-1185">Reference proteome</keyword>
<evidence type="ECO:0000256" key="3">
    <source>
        <dbReference type="PROSITE-ProRule" id="PRU00339"/>
    </source>
</evidence>
<accession>A4A528</accession>
<protein>
    <submittedName>
        <fullName evidence="5">Putative PEP-CTERM system TPR-repeat protein lipoprotein</fullName>
    </submittedName>
</protein>
<dbReference type="PANTHER" id="PTHR45586">
    <property type="entry name" value="TPR REPEAT-CONTAINING PROTEIN PA4667"/>
    <property type="match status" value="1"/>
</dbReference>
<feature type="repeat" description="TPR" evidence="3">
    <location>
        <begin position="267"/>
        <end position="300"/>
    </location>
</feature>
<dbReference type="InterPro" id="IPR014266">
    <property type="entry name" value="PEP-CTERM_TPR_PrsT"/>
</dbReference>
<keyword evidence="2 3" id="KW-0802">TPR repeat</keyword>
<proteinExistence type="predicted"/>
<dbReference type="Gene3D" id="1.25.40.10">
    <property type="entry name" value="Tetratricopeptide repeat domain"/>
    <property type="match status" value="5"/>
</dbReference>
<gene>
    <name evidence="5" type="ORF">KT71_09737</name>
</gene>
<dbReference type="OrthoDB" id="5959200at2"/>
<dbReference type="PROSITE" id="PS50005">
    <property type="entry name" value="TPR"/>
    <property type="match status" value="3"/>
</dbReference>
<keyword evidence="4" id="KW-0732">Signal</keyword>
<dbReference type="InterPro" id="IPR019734">
    <property type="entry name" value="TPR_rpt"/>
</dbReference>
<reference evidence="5 6" key="1">
    <citation type="journal article" date="2007" name="Proc. Natl. Acad. Sci. U.S.A.">
        <title>Characterization of a marine gammaproteobacterium capable of aerobic anoxygenic photosynthesis.</title>
        <authorList>
            <person name="Fuchs B.M."/>
            <person name="Spring S."/>
            <person name="Teeling H."/>
            <person name="Quast C."/>
            <person name="Wulf J."/>
            <person name="Schattenhofer M."/>
            <person name="Yan S."/>
            <person name="Ferriera S."/>
            <person name="Johnson J."/>
            <person name="Glockner F.O."/>
            <person name="Amann R."/>
        </authorList>
    </citation>
    <scope>NUCLEOTIDE SEQUENCE [LARGE SCALE GENOMIC DNA]</scope>
    <source>
        <strain evidence="5">KT71</strain>
    </source>
</reference>
<dbReference type="HOGENOM" id="CLU_007251_0_1_6"/>
<dbReference type="SUPFAM" id="SSF48452">
    <property type="entry name" value="TPR-like"/>
    <property type="match status" value="4"/>
</dbReference>
<dbReference type="STRING" id="314285.KT71_09737"/>
<dbReference type="eggNOG" id="COG0457">
    <property type="taxonomic scope" value="Bacteria"/>
</dbReference>
<comment type="caution">
    <text evidence="5">The sequence shown here is derived from an EMBL/GenBank/DDBJ whole genome shotgun (WGS) entry which is preliminary data.</text>
</comment>
<dbReference type="AlphaFoldDB" id="A4A528"/>
<dbReference type="SMART" id="SM00028">
    <property type="entry name" value="TPR"/>
    <property type="match status" value="12"/>
</dbReference>
<dbReference type="Proteomes" id="UP000019205">
    <property type="component" value="Chromosome"/>
</dbReference>
<dbReference type="RefSeq" id="WP_008294379.1">
    <property type="nucleotide sequence ID" value="NZ_CM002299.1"/>
</dbReference>
<dbReference type="PANTHER" id="PTHR45586:SF1">
    <property type="entry name" value="LIPOPOLYSACCHARIDE ASSEMBLY PROTEIN B"/>
    <property type="match status" value="1"/>
</dbReference>
<dbReference type="PROSITE" id="PS51257">
    <property type="entry name" value="PROKAR_LIPOPROTEIN"/>
    <property type="match status" value="1"/>
</dbReference>
<name>A4A528_9GAMM</name>
<keyword evidence="5" id="KW-0449">Lipoprotein</keyword>
<evidence type="ECO:0000313" key="5">
    <source>
        <dbReference type="EMBL" id="EAQ98899.1"/>
    </source>
</evidence>
<dbReference type="InterPro" id="IPR051012">
    <property type="entry name" value="CellSynth/LPSAsmb/PSIAsmb"/>
</dbReference>
<reference evidence="5 6" key="2">
    <citation type="journal article" date="2009" name="PLoS ONE">
        <title>The photosynthetic apparatus and its regulation in the aerobic gammaproteobacterium Congregibacter litoralis gen. nov., sp. nov.</title>
        <authorList>
            <person name="Spring S."/>
            <person name="Lunsdorf H."/>
            <person name="Fuchs B.M."/>
            <person name="Tindall B.J."/>
        </authorList>
    </citation>
    <scope>NUCLEOTIDE SEQUENCE [LARGE SCALE GENOMIC DNA]</scope>
    <source>
        <strain evidence="5">KT71</strain>
    </source>
</reference>
<dbReference type="Pfam" id="PF13432">
    <property type="entry name" value="TPR_16"/>
    <property type="match status" value="3"/>
</dbReference>
<sequence length="923" mass="100508">MFSSKNALCLFFAFFVALAGCSPQLTPEELLARAETAIDEGDLASAEIDLKSVLRDAPENPRARALYGAINIQRLEADAAVEQFERSLAALESAETRLSFAKALVQAGESAELVSEWQIGSFVTIESEAQFQAALAQAFLAQAQPDEAKAALQRALAAGEADDNYIAFTQALVSLQVDRDQETAQESLQSIVERDPKHARAWSLLGLLAWQNRDFVAAEEYYEKAAAANPYRVGDRIQLVETQVRLGKADVASANLSKLETQLRNYPAIRFLRAQLLFDEGNYEGAIDLFNQILSVSPDNPGALLLAGNANARINKLPIARRHLERFLELQPGSTQAALQLAQVNALMGEPGRTEELARSLLEREADNQTALTLLANALAAQGMHAESAQVFKQLADLRPESTENLVALGSQQIVAGDLDAGLKQLEDALAGDPDNSLARERLIEARLVAQDLDGALEEASRYVEVEPDSTRALIFRGRVLLQRQNTDAAREDFEEALRRDPASVPARGGLAAIAVLGQDLEGAQSEFEKSLEANPGNLQSSLNLAVVLERRGELVEMEQVLSAAVEANPTAVAPRVALARKAMMDKQPAIAIELLSVEEIARQKDVGALQTLTGAYVLAEQAELAQLSAKELLELRPNDPMVLALSARADVLSQDFASAREQLESALEMAPNVSALRKQLIEVLVYERELDLAIDQIEQLSPESQNEAAVLQLRGRIALAQDDAKGAVDWLARAYEKSPDSESLFFLATARLASGERTELVGELSSWIEAHPEDARNRSVLAALLIETGDEAGATAQYQTLIDDGSEDVVALNNLAWLIREQQTSKALEYIQRADRLAPDSFSVKDTYAMVELERGEFDRALMLNQRAIDGAPDPKEDLLLNRARILAAAGRGDEARGVLEKLLSQPDVEQELEARALLESL</sequence>
<evidence type="ECO:0000256" key="2">
    <source>
        <dbReference type="ARBA" id="ARBA00022803"/>
    </source>
</evidence>
<evidence type="ECO:0000256" key="4">
    <source>
        <dbReference type="SAM" id="SignalP"/>
    </source>
</evidence>